<dbReference type="InterPro" id="IPR018197">
    <property type="entry name" value="Glycerate_kinase_RE-like"/>
</dbReference>
<dbReference type="PANTHER" id="PTHR21599">
    <property type="entry name" value="GLYCERATE KINASE"/>
    <property type="match status" value="1"/>
</dbReference>
<dbReference type="EMBL" id="PDJC01000001">
    <property type="protein sequence ID" value="PFG17588.1"/>
    <property type="molecule type" value="Genomic_DNA"/>
</dbReference>
<dbReference type="InterPro" id="IPR004381">
    <property type="entry name" value="Glycerate_kinase"/>
</dbReference>
<dbReference type="GO" id="GO:0031388">
    <property type="term" value="P:organic acid phosphorylation"/>
    <property type="evidence" value="ECO:0007669"/>
    <property type="project" value="InterPro"/>
</dbReference>
<evidence type="ECO:0000256" key="1">
    <source>
        <dbReference type="ARBA" id="ARBA00006284"/>
    </source>
</evidence>
<reference evidence="4 5" key="1">
    <citation type="submission" date="2017-10" db="EMBL/GenBank/DDBJ databases">
        <title>Sequencing the genomes of 1000 actinobacteria strains.</title>
        <authorList>
            <person name="Klenk H.-P."/>
        </authorList>
    </citation>
    <scope>NUCLEOTIDE SEQUENCE [LARGE SCALE GENOMIC DNA]</scope>
    <source>
        <strain evidence="4 5">DSM 15597</strain>
    </source>
</reference>
<proteinExistence type="inferred from homology"/>
<dbReference type="AlphaFoldDB" id="A0A2A9CT95"/>
<keyword evidence="2" id="KW-0808">Transferase</keyword>
<sequence>MSTPGGFDGLGQPEGRSVSVSKGRLRVLVATDRIGALDSLAAGTALARGFADHATVAVVPLAAGGPDLAAAVAALTGAEAEVDRDRWCVRTSTLALFGQRDTDPDSAGFGRWVAAGVGDAHRVVLDLTGLGAADGGAGLLEEARDALAGRDVIGIVDAEDLDLPATGINSGHAKRAYAAGADIADVLAADARLRAWAESLGEGLATRAGGGAAGGVALAVLGLNGRIVTGQHYCHELASLGQTMAASDLVVTGTTSIGALERGGPVVAQVAAWAGEALRPCLAFTTGDALSRRELRTFGIEAAYSLDPDPSSEQLTALAARVASGWAGGAAADA</sequence>
<dbReference type="InterPro" id="IPR018193">
    <property type="entry name" value="Glyc_kinase_flavodox-like_fold"/>
</dbReference>
<organism evidence="4 5">
    <name type="scientific">Propionicimonas paludicola</name>
    <dbReference type="NCBI Taxonomy" id="185243"/>
    <lineage>
        <taxon>Bacteria</taxon>
        <taxon>Bacillati</taxon>
        <taxon>Actinomycetota</taxon>
        <taxon>Actinomycetes</taxon>
        <taxon>Propionibacteriales</taxon>
        <taxon>Nocardioidaceae</taxon>
        <taxon>Propionicimonas</taxon>
    </lineage>
</organism>
<dbReference type="GO" id="GO:0008887">
    <property type="term" value="F:glycerate kinase activity"/>
    <property type="evidence" value="ECO:0007669"/>
    <property type="project" value="InterPro"/>
</dbReference>
<dbReference type="Proteomes" id="UP000226079">
    <property type="component" value="Unassembled WGS sequence"/>
</dbReference>
<dbReference type="InterPro" id="IPR036129">
    <property type="entry name" value="Glycerate_kinase_sf"/>
</dbReference>
<dbReference type="PANTHER" id="PTHR21599:SF0">
    <property type="entry name" value="GLYCERATE KINASE"/>
    <property type="match status" value="1"/>
</dbReference>
<dbReference type="Gene3D" id="3.40.50.10350">
    <property type="entry name" value="Glycerate kinase, domain 1"/>
    <property type="match status" value="1"/>
</dbReference>
<keyword evidence="3 4" id="KW-0418">Kinase</keyword>
<dbReference type="OrthoDB" id="9774290at2"/>
<dbReference type="RefSeq" id="WP_098461003.1">
    <property type="nucleotide sequence ID" value="NZ_PDJC01000001.1"/>
</dbReference>
<evidence type="ECO:0000313" key="4">
    <source>
        <dbReference type="EMBL" id="PFG17588.1"/>
    </source>
</evidence>
<dbReference type="Pfam" id="PF02595">
    <property type="entry name" value="Gly_kinase"/>
    <property type="match status" value="1"/>
</dbReference>
<evidence type="ECO:0000313" key="5">
    <source>
        <dbReference type="Proteomes" id="UP000226079"/>
    </source>
</evidence>
<dbReference type="Gene3D" id="3.90.1510.10">
    <property type="entry name" value="Glycerate kinase, domain 2"/>
    <property type="match status" value="1"/>
</dbReference>
<dbReference type="SUPFAM" id="SSF110738">
    <property type="entry name" value="Glycerate kinase I"/>
    <property type="match status" value="1"/>
</dbReference>
<comment type="caution">
    <text evidence="4">The sequence shown here is derived from an EMBL/GenBank/DDBJ whole genome shotgun (WGS) entry which is preliminary data.</text>
</comment>
<name>A0A2A9CT95_9ACTN</name>
<evidence type="ECO:0000256" key="2">
    <source>
        <dbReference type="ARBA" id="ARBA00022679"/>
    </source>
</evidence>
<evidence type="ECO:0000256" key="3">
    <source>
        <dbReference type="ARBA" id="ARBA00022777"/>
    </source>
</evidence>
<keyword evidence="5" id="KW-1185">Reference proteome</keyword>
<gene>
    <name evidence="4" type="ORF">ATK74_2161</name>
</gene>
<comment type="similarity">
    <text evidence="1">Belongs to the glycerate kinase type-1 family.</text>
</comment>
<protein>
    <submittedName>
        <fullName evidence="4">Glycerate kinase</fullName>
    </submittedName>
</protein>
<accession>A0A2A9CT95</accession>